<reference evidence="1 2" key="1">
    <citation type="submission" date="2017-11" db="EMBL/GenBank/DDBJ databases">
        <title>Population delineation of vibrios coincides with oyster pathogenicity.</title>
        <authorList>
            <person name="Bruto M."/>
            <person name="Labreuche Y."/>
            <person name="James A."/>
            <person name="Piel D."/>
            <person name="Chenivesse S."/>
            <person name="Petton B."/>
            <person name="Polz M.F."/>
            <person name="Le Roux F."/>
        </authorList>
    </citation>
    <scope>NUCLEOTIDE SEQUENCE [LARGE SCALE GENOMIC DNA]</scope>
    <source>
        <strain evidence="1 2">FF_144</strain>
    </source>
</reference>
<dbReference type="Proteomes" id="UP000244197">
    <property type="component" value="Unassembled WGS sequence"/>
</dbReference>
<accession>A0A2T5E9G0</accession>
<dbReference type="EMBL" id="PIFK01000130">
    <property type="protein sequence ID" value="PTP15963.1"/>
    <property type="molecule type" value="Genomic_DNA"/>
</dbReference>
<gene>
    <name evidence="1" type="ORF">CWO07_26035</name>
</gene>
<protein>
    <submittedName>
        <fullName evidence="1">Uncharacterized protein</fullName>
    </submittedName>
</protein>
<comment type="caution">
    <text evidence="1">The sequence shown here is derived from an EMBL/GenBank/DDBJ whole genome shotgun (WGS) entry which is preliminary data.</text>
</comment>
<proteinExistence type="predicted"/>
<evidence type="ECO:0000313" key="1">
    <source>
        <dbReference type="EMBL" id="PTP15963.1"/>
    </source>
</evidence>
<evidence type="ECO:0000313" key="2">
    <source>
        <dbReference type="Proteomes" id="UP000244197"/>
    </source>
</evidence>
<dbReference type="RefSeq" id="WP_029406401.1">
    <property type="nucleotide sequence ID" value="NZ_PIFK01000130.1"/>
</dbReference>
<organism evidence="1 2">
    <name type="scientific">Vibrio splendidus</name>
    <dbReference type="NCBI Taxonomy" id="29497"/>
    <lineage>
        <taxon>Bacteria</taxon>
        <taxon>Pseudomonadati</taxon>
        <taxon>Pseudomonadota</taxon>
        <taxon>Gammaproteobacteria</taxon>
        <taxon>Vibrionales</taxon>
        <taxon>Vibrionaceae</taxon>
        <taxon>Vibrio</taxon>
    </lineage>
</organism>
<name>A0A2T5E9G0_VIBSP</name>
<sequence>MLNVELMKADLQRGKLLPVELAMWLIEAWKSNPEKEKYAQGVNVLEIITHDRNIRCNLSLAVQWANVFIQSWIKDQTMIETLTSYEYPNGIPNLTIDVTNDWVINEPDQFGNDSITCKLYGHTVPFRWEMVENGQFARFTTRYVMLPDQTILQFD</sequence>
<dbReference type="AlphaFoldDB" id="A0A2T5E9G0"/>